<dbReference type="SUPFAM" id="SSF52540">
    <property type="entry name" value="P-loop containing nucleoside triphosphate hydrolases"/>
    <property type="match status" value="1"/>
</dbReference>
<dbReference type="PANTHER" id="PTHR42798:SF2">
    <property type="entry name" value="ABC TRANSPORTER ATP-BINDING PROTEIN MG467-RELATED"/>
    <property type="match status" value="1"/>
</dbReference>
<dbReference type="Proteomes" id="UP001481413">
    <property type="component" value="Unassembled WGS sequence"/>
</dbReference>
<dbReference type="InterPro" id="IPR003593">
    <property type="entry name" value="AAA+_ATPase"/>
</dbReference>
<name>A0ABQ0A2N4_9GAMM</name>
<dbReference type="Pfam" id="PF00005">
    <property type="entry name" value="ABC_tran"/>
    <property type="match status" value="1"/>
</dbReference>
<accession>A0ABQ0A2N4</accession>
<comment type="caution">
    <text evidence="6">The sequence shown here is derived from an EMBL/GenBank/DDBJ whole genome shotgun (WGS) entry which is preliminary data.</text>
</comment>
<evidence type="ECO:0000259" key="5">
    <source>
        <dbReference type="PROSITE" id="PS50893"/>
    </source>
</evidence>
<dbReference type="InterPro" id="IPR017871">
    <property type="entry name" value="ABC_transporter-like_CS"/>
</dbReference>
<sequence length="229" mass="24353">MSANTDETSLSAENIVKTVHSGEQPLTILKGVSLQIKRGESVAIIGASGSGKSTLLGILAGLDLPSEGEVSLLGKTLNTLDEDARAAVRAQGVAFVFQNFHLLPGLTALENVMLPLEIRGLKTASQEATDLLSSVGLGNRLTHYPSQLSGGEQQRVALARAFAGGPEILFADEPTGNLDRATGEQVESLLFELNRESATTLVLVTHDERLADRCDRRFKMTDGTLQEVS</sequence>
<evidence type="ECO:0000256" key="4">
    <source>
        <dbReference type="ARBA" id="ARBA00022840"/>
    </source>
</evidence>
<dbReference type="InterPro" id="IPR003439">
    <property type="entry name" value="ABC_transporter-like_ATP-bd"/>
</dbReference>
<protein>
    <submittedName>
        <fullName evidence="6">ABC transporter ATP-binding protein</fullName>
    </submittedName>
</protein>
<keyword evidence="2" id="KW-0813">Transport</keyword>
<dbReference type="RefSeq" id="WP_353295870.1">
    <property type="nucleotide sequence ID" value="NZ_BAABWH010000009.1"/>
</dbReference>
<dbReference type="PROSITE" id="PS00211">
    <property type="entry name" value="ABC_TRANSPORTER_1"/>
    <property type="match status" value="1"/>
</dbReference>
<dbReference type="EMBL" id="BAABWH010000009">
    <property type="protein sequence ID" value="GAA6146649.1"/>
    <property type="molecule type" value="Genomic_DNA"/>
</dbReference>
<dbReference type="InterPro" id="IPR017911">
    <property type="entry name" value="MacB-like_ATP-bd"/>
</dbReference>
<dbReference type="Gene3D" id="3.40.50.300">
    <property type="entry name" value="P-loop containing nucleotide triphosphate hydrolases"/>
    <property type="match status" value="1"/>
</dbReference>
<dbReference type="PROSITE" id="PS50893">
    <property type="entry name" value="ABC_TRANSPORTER_2"/>
    <property type="match status" value="1"/>
</dbReference>
<comment type="similarity">
    <text evidence="1">Belongs to the ABC transporter superfamily.</text>
</comment>
<dbReference type="InterPro" id="IPR027417">
    <property type="entry name" value="P-loop_NTPase"/>
</dbReference>
<evidence type="ECO:0000313" key="7">
    <source>
        <dbReference type="Proteomes" id="UP001481413"/>
    </source>
</evidence>
<dbReference type="SMART" id="SM00382">
    <property type="entry name" value="AAA"/>
    <property type="match status" value="1"/>
</dbReference>
<evidence type="ECO:0000256" key="1">
    <source>
        <dbReference type="ARBA" id="ARBA00005417"/>
    </source>
</evidence>
<gene>
    <name evidence="6" type="ORF">NBRC116585_27670</name>
</gene>
<evidence type="ECO:0000256" key="2">
    <source>
        <dbReference type="ARBA" id="ARBA00022448"/>
    </source>
</evidence>
<feature type="domain" description="ABC transporter" evidence="5">
    <location>
        <begin position="10"/>
        <end position="228"/>
    </location>
</feature>
<keyword evidence="3" id="KW-0547">Nucleotide-binding</keyword>
<keyword evidence="7" id="KW-1185">Reference proteome</keyword>
<evidence type="ECO:0000313" key="6">
    <source>
        <dbReference type="EMBL" id="GAA6146649.1"/>
    </source>
</evidence>
<proteinExistence type="inferred from homology"/>
<dbReference type="GO" id="GO:0005524">
    <property type="term" value="F:ATP binding"/>
    <property type="evidence" value="ECO:0007669"/>
    <property type="project" value="UniProtKB-KW"/>
</dbReference>
<reference evidence="6 7" key="1">
    <citation type="submission" date="2024-04" db="EMBL/GenBank/DDBJ databases">
        <title>Draft genome sequence of Thalassolituus maritimus NBRC 116585.</title>
        <authorList>
            <person name="Miyakawa T."/>
            <person name="Kusuya Y."/>
            <person name="Miura T."/>
        </authorList>
    </citation>
    <scope>NUCLEOTIDE SEQUENCE [LARGE SCALE GENOMIC DNA]</scope>
    <source>
        <strain evidence="6 7">5NW40-0001</strain>
    </source>
</reference>
<organism evidence="6 7">
    <name type="scientific">Thalassolituus maritimus</name>
    <dbReference type="NCBI Taxonomy" id="484498"/>
    <lineage>
        <taxon>Bacteria</taxon>
        <taxon>Pseudomonadati</taxon>
        <taxon>Pseudomonadota</taxon>
        <taxon>Gammaproteobacteria</taxon>
        <taxon>Oceanospirillales</taxon>
        <taxon>Oceanospirillaceae</taxon>
        <taxon>Thalassolituus</taxon>
    </lineage>
</organism>
<evidence type="ECO:0000256" key="3">
    <source>
        <dbReference type="ARBA" id="ARBA00022741"/>
    </source>
</evidence>
<dbReference type="PANTHER" id="PTHR42798">
    <property type="entry name" value="LIPOPROTEIN-RELEASING SYSTEM ATP-BINDING PROTEIN LOLD"/>
    <property type="match status" value="1"/>
</dbReference>
<keyword evidence="4 6" id="KW-0067">ATP-binding</keyword>
<dbReference type="CDD" id="cd03255">
    <property type="entry name" value="ABC_MJ0796_LolCDE_FtsE"/>
    <property type="match status" value="1"/>
</dbReference>